<evidence type="ECO:0000313" key="2">
    <source>
        <dbReference type="WBParaSite" id="Pan_g11853.t1"/>
    </source>
</evidence>
<dbReference type="AlphaFoldDB" id="A0A7E4ZQX9"/>
<reference evidence="1" key="1">
    <citation type="journal article" date="2013" name="Genetics">
        <title>The draft genome and transcriptome of Panagrellus redivivus are shaped by the harsh demands of a free-living lifestyle.</title>
        <authorList>
            <person name="Srinivasan J."/>
            <person name="Dillman A.R."/>
            <person name="Macchietto M.G."/>
            <person name="Heikkinen L."/>
            <person name="Lakso M."/>
            <person name="Fracchia K.M."/>
            <person name="Antoshechkin I."/>
            <person name="Mortazavi A."/>
            <person name="Wong G."/>
            <person name="Sternberg P.W."/>
        </authorList>
    </citation>
    <scope>NUCLEOTIDE SEQUENCE [LARGE SCALE GENOMIC DNA]</scope>
    <source>
        <strain evidence="1">MT8872</strain>
    </source>
</reference>
<protein>
    <submittedName>
        <fullName evidence="2">Ovule protein</fullName>
    </submittedName>
</protein>
<accession>A0A7E4ZQX9</accession>
<proteinExistence type="predicted"/>
<keyword evidence="1" id="KW-1185">Reference proteome</keyword>
<reference evidence="2" key="2">
    <citation type="submission" date="2020-10" db="UniProtKB">
        <authorList>
            <consortium name="WormBaseParasite"/>
        </authorList>
    </citation>
    <scope>IDENTIFICATION</scope>
</reference>
<dbReference type="Proteomes" id="UP000492821">
    <property type="component" value="Unassembled WGS sequence"/>
</dbReference>
<evidence type="ECO:0000313" key="1">
    <source>
        <dbReference type="Proteomes" id="UP000492821"/>
    </source>
</evidence>
<organism evidence="1 2">
    <name type="scientific">Panagrellus redivivus</name>
    <name type="common">Microworm</name>
    <dbReference type="NCBI Taxonomy" id="6233"/>
    <lineage>
        <taxon>Eukaryota</taxon>
        <taxon>Metazoa</taxon>
        <taxon>Ecdysozoa</taxon>
        <taxon>Nematoda</taxon>
        <taxon>Chromadorea</taxon>
        <taxon>Rhabditida</taxon>
        <taxon>Tylenchina</taxon>
        <taxon>Panagrolaimomorpha</taxon>
        <taxon>Panagrolaimoidea</taxon>
        <taxon>Panagrolaimidae</taxon>
        <taxon>Panagrellus</taxon>
    </lineage>
</organism>
<name>A0A7E4ZQX9_PANRE</name>
<dbReference type="WBParaSite" id="Pan_g11853.t1">
    <property type="protein sequence ID" value="Pan_g11853.t1"/>
    <property type="gene ID" value="Pan_g11853"/>
</dbReference>
<sequence>MRPSSFQFYDVCISDNAVLALVDYFLRNFCHIKASSKQHFSNHTDHLLCIHILCSFIHSKYILNSQKWLLPLPHPLTPA</sequence>